<proteinExistence type="predicted"/>
<dbReference type="OrthoDB" id="2507336at2759"/>
<dbReference type="AlphaFoldDB" id="A0A8K0UQZ7"/>
<reference evidence="2" key="1">
    <citation type="journal article" date="2021" name="New Phytol.">
        <title>Evolutionary innovations through gain and loss of genes in the ectomycorrhizal Boletales.</title>
        <authorList>
            <person name="Wu G."/>
            <person name="Miyauchi S."/>
            <person name="Morin E."/>
            <person name="Kuo A."/>
            <person name="Drula E."/>
            <person name="Varga T."/>
            <person name="Kohler A."/>
            <person name="Feng B."/>
            <person name="Cao Y."/>
            <person name="Lipzen A."/>
            <person name="Daum C."/>
            <person name="Hundley H."/>
            <person name="Pangilinan J."/>
            <person name="Johnson J."/>
            <person name="Barry K."/>
            <person name="LaButti K."/>
            <person name="Ng V."/>
            <person name="Ahrendt S."/>
            <person name="Min B."/>
            <person name="Choi I.G."/>
            <person name="Park H."/>
            <person name="Plett J.M."/>
            <person name="Magnuson J."/>
            <person name="Spatafora J.W."/>
            <person name="Nagy L.G."/>
            <person name="Henrissat B."/>
            <person name="Grigoriev I.V."/>
            <person name="Yang Z.L."/>
            <person name="Xu J."/>
            <person name="Martin F.M."/>
        </authorList>
    </citation>
    <scope>NUCLEOTIDE SEQUENCE</scope>
    <source>
        <strain evidence="2">KKN 215</strain>
    </source>
</reference>
<evidence type="ECO:0000313" key="3">
    <source>
        <dbReference type="Proteomes" id="UP000813824"/>
    </source>
</evidence>
<protein>
    <submittedName>
        <fullName evidence="2">Uncharacterized protein</fullName>
    </submittedName>
</protein>
<sequence length="176" mass="19073">MSNKGQYQPPPKYMTDFSKALASEVKILLAEVGKLRDERRQLQYEIADLMATRSKYGSGGEYAGNWAPHREATPPPQSPPPPPPLAIEDVEPARPAWRTVTKKPEGRRSKQKAIAAPPPPPPPVPEPPAPANLPAWAQWRPNPLLSPQPQLASPSGQSPAMMPPRSGLFGPPSPPP</sequence>
<dbReference type="Proteomes" id="UP000813824">
    <property type="component" value="Unassembled WGS sequence"/>
</dbReference>
<accession>A0A8K0UQZ7</accession>
<organism evidence="2 3">
    <name type="scientific">Cristinia sonorae</name>
    <dbReference type="NCBI Taxonomy" id="1940300"/>
    <lineage>
        <taxon>Eukaryota</taxon>
        <taxon>Fungi</taxon>
        <taxon>Dikarya</taxon>
        <taxon>Basidiomycota</taxon>
        <taxon>Agaricomycotina</taxon>
        <taxon>Agaricomycetes</taxon>
        <taxon>Agaricomycetidae</taxon>
        <taxon>Agaricales</taxon>
        <taxon>Pleurotineae</taxon>
        <taxon>Stephanosporaceae</taxon>
        <taxon>Cristinia</taxon>
    </lineage>
</organism>
<evidence type="ECO:0000313" key="2">
    <source>
        <dbReference type="EMBL" id="KAH8102094.1"/>
    </source>
</evidence>
<dbReference type="EMBL" id="JAEVFJ010000010">
    <property type="protein sequence ID" value="KAH8102094.1"/>
    <property type="molecule type" value="Genomic_DNA"/>
</dbReference>
<feature type="compositionally biased region" description="Pro residues" evidence="1">
    <location>
        <begin position="73"/>
        <end position="85"/>
    </location>
</feature>
<name>A0A8K0UQZ7_9AGAR</name>
<feature type="region of interest" description="Disordered" evidence="1">
    <location>
        <begin position="51"/>
        <end position="176"/>
    </location>
</feature>
<gene>
    <name evidence="2" type="ORF">BXZ70DRAFT_930229</name>
</gene>
<keyword evidence="3" id="KW-1185">Reference proteome</keyword>
<feature type="compositionally biased region" description="Low complexity" evidence="1">
    <location>
        <begin position="132"/>
        <end position="159"/>
    </location>
</feature>
<feature type="compositionally biased region" description="Pro residues" evidence="1">
    <location>
        <begin position="116"/>
        <end position="131"/>
    </location>
</feature>
<comment type="caution">
    <text evidence="2">The sequence shown here is derived from an EMBL/GenBank/DDBJ whole genome shotgun (WGS) entry which is preliminary data.</text>
</comment>
<evidence type="ECO:0000256" key="1">
    <source>
        <dbReference type="SAM" id="MobiDB-lite"/>
    </source>
</evidence>